<evidence type="ECO:0000313" key="1">
    <source>
        <dbReference type="EMBL" id="QFQ31542.2"/>
    </source>
</evidence>
<dbReference type="GeneID" id="59162727"/>
<dbReference type="Gene3D" id="3.10.180.10">
    <property type="entry name" value="2,3-Dihydroxybiphenyl 1,2-Dioxygenase, domain 1"/>
    <property type="match status" value="1"/>
</dbReference>
<dbReference type="KEGG" id="jme:EEW87_016160"/>
<sequence>MTTQDQGWATIRQVVIGAEDLESTSTQLREALGLPAGFADPLLEDIGLADETLRVGPEAHLEVVAPLTPTASINGWITKGGGGGGYALSIQVPDAGVLVANAERLGVRVVADLVAYERRIVQLHPGDMGLLVELDEIPQPEQWFWDDIETAEPEAPVVDDVLAVEVQSGDPKAQARLWAGVLGCEVVEGEVPSIELGSRTVRFVRGERRMLSAVDLRCVDAVTPPERTLVVSGVELRLV</sequence>
<gene>
    <name evidence="1" type="ORF">EEW87_016160</name>
</gene>
<protein>
    <recommendedName>
        <fullName evidence="3">Glyoxalase-like domain-containing protein</fullName>
    </recommendedName>
</protein>
<dbReference type="Proteomes" id="UP000271708">
    <property type="component" value="Chromosome"/>
</dbReference>
<evidence type="ECO:0008006" key="3">
    <source>
        <dbReference type="Google" id="ProtNLM"/>
    </source>
</evidence>
<dbReference type="SUPFAM" id="SSF54593">
    <property type="entry name" value="Glyoxalase/Bleomycin resistance protein/Dihydroxybiphenyl dioxygenase"/>
    <property type="match status" value="1"/>
</dbReference>
<dbReference type="RefSeq" id="WP_123092722.1">
    <property type="nucleotide sequence ID" value="NZ_CP044548.2"/>
</dbReference>
<dbReference type="EMBL" id="CP044548">
    <property type="protein sequence ID" value="QFQ31542.2"/>
    <property type="molecule type" value="Genomic_DNA"/>
</dbReference>
<accession>A0A5P8FRQ9</accession>
<name>A0A5P8FRQ9_9MICO</name>
<proteinExistence type="predicted"/>
<dbReference type="InterPro" id="IPR029068">
    <property type="entry name" value="Glyas_Bleomycin-R_OHBP_Dase"/>
</dbReference>
<organism evidence="1 2">
    <name type="scientific">Janibacter melonis</name>
    <dbReference type="NCBI Taxonomy" id="262209"/>
    <lineage>
        <taxon>Bacteria</taxon>
        <taxon>Bacillati</taxon>
        <taxon>Actinomycetota</taxon>
        <taxon>Actinomycetes</taxon>
        <taxon>Micrococcales</taxon>
        <taxon>Intrasporangiaceae</taxon>
        <taxon>Janibacter</taxon>
    </lineage>
</organism>
<evidence type="ECO:0000313" key="2">
    <source>
        <dbReference type="Proteomes" id="UP000271708"/>
    </source>
</evidence>
<reference evidence="1 2" key="1">
    <citation type="submission" date="2019-09" db="EMBL/GenBank/DDBJ databases">
        <title>Complete Genome Sequence of Janibacter melonis M714 with both human health impact and industrial applications.</title>
        <authorList>
            <person name="Jin M."/>
            <person name="Zhao Q.R."/>
        </authorList>
    </citation>
    <scope>NUCLEOTIDE SEQUENCE [LARGE SCALE GENOMIC DNA]</scope>
    <source>
        <strain evidence="1 2">M714</strain>
    </source>
</reference>
<dbReference type="AlphaFoldDB" id="A0A5P8FRQ9"/>